<dbReference type="PANTHER" id="PTHR30273">
    <property type="entry name" value="PERIPLASMIC SIGNAL SENSOR AND SIGMA FACTOR ACTIVATOR FECR-RELATED"/>
    <property type="match status" value="1"/>
</dbReference>
<dbReference type="InterPro" id="IPR032508">
    <property type="entry name" value="FecR_C"/>
</dbReference>
<evidence type="ECO:0000259" key="3">
    <source>
        <dbReference type="Pfam" id="PF16344"/>
    </source>
</evidence>
<keyword evidence="5" id="KW-1185">Reference proteome</keyword>
<dbReference type="Proteomes" id="UP000294564">
    <property type="component" value="Unassembled WGS sequence"/>
</dbReference>
<proteinExistence type="predicted"/>
<dbReference type="EMBL" id="SLXM01000003">
    <property type="protein sequence ID" value="TCP25932.1"/>
    <property type="molecule type" value="Genomic_DNA"/>
</dbReference>
<protein>
    <submittedName>
        <fullName evidence="4">FecR family protein</fullName>
    </submittedName>
</protein>
<accession>A0A4R2NVC8</accession>
<evidence type="ECO:0000313" key="4">
    <source>
        <dbReference type="EMBL" id="TCP25932.1"/>
    </source>
</evidence>
<comment type="caution">
    <text evidence="4">The sequence shown here is derived from an EMBL/GenBank/DDBJ whole genome shotgun (WGS) entry which is preliminary data.</text>
</comment>
<feature type="domain" description="Protein FecR C-terminal" evidence="3">
    <location>
        <begin position="267"/>
        <end position="331"/>
    </location>
</feature>
<gene>
    <name evidence="4" type="ORF">EV195_103294</name>
</gene>
<dbReference type="Gene3D" id="2.60.120.1440">
    <property type="match status" value="1"/>
</dbReference>
<keyword evidence="1" id="KW-0812">Transmembrane</keyword>
<dbReference type="InterPro" id="IPR012373">
    <property type="entry name" value="Ferrdict_sens_TM"/>
</dbReference>
<reference evidence="4 5" key="1">
    <citation type="submission" date="2019-03" db="EMBL/GenBank/DDBJ databases">
        <title>Genomic Encyclopedia of Type Strains, Phase IV (KMG-IV): sequencing the most valuable type-strain genomes for metagenomic binning, comparative biology and taxonomic classification.</title>
        <authorList>
            <person name="Goeker M."/>
        </authorList>
    </citation>
    <scope>NUCLEOTIDE SEQUENCE [LARGE SCALE GENOMIC DNA]</scope>
    <source>
        <strain evidence="4 5">DSM 14836</strain>
    </source>
</reference>
<dbReference type="PIRSF" id="PIRSF018266">
    <property type="entry name" value="FecR"/>
    <property type="match status" value="1"/>
</dbReference>
<evidence type="ECO:0000313" key="5">
    <source>
        <dbReference type="Proteomes" id="UP000294564"/>
    </source>
</evidence>
<dbReference type="Gene3D" id="3.55.50.30">
    <property type="match status" value="1"/>
</dbReference>
<name>A0A4R2NVC8_9FLAO</name>
<dbReference type="Pfam" id="PF16344">
    <property type="entry name" value="FecR_C"/>
    <property type="match status" value="1"/>
</dbReference>
<evidence type="ECO:0000259" key="2">
    <source>
        <dbReference type="Pfam" id="PF04773"/>
    </source>
</evidence>
<keyword evidence="1" id="KW-1133">Transmembrane helix</keyword>
<keyword evidence="1" id="KW-0472">Membrane</keyword>
<organism evidence="4 5">
    <name type="scientific">Tenacibaculum skagerrakense</name>
    <dbReference type="NCBI Taxonomy" id="186571"/>
    <lineage>
        <taxon>Bacteria</taxon>
        <taxon>Pseudomonadati</taxon>
        <taxon>Bacteroidota</taxon>
        <taxon>Flavobacteriia</taxon>
        <taxon>Flavobacteriales</taxon>
        <taxon>Flavobacteriaceae</taxon>
        <taxon>Tenacibaculum</taxon>
    </lineage>
</organism>
<dbReference type="AlphaFoldDB" id="A0A4R2NVC8"/>
<feature type="domain" description="FecR protein" evidence="2">
    <location>
        <begin position="129"/>
        <end position="220"/>
    </location>
</feature>
<sequence>MTENKTYTTIQDLLEDPSFNEWVRNPRSVNGAKWTSWLNEHPTNQVLVDEAKDIIIGINFKKEKVLKEKVDSEWEKLEKKLQSIQNQKLENQIKTKTRLTNVKYISVAASLLLLVSISVFTFSLFSKVTHKTNYGEMLNVVLDDGSTVILNSNSSITYSNYNPRHIELKGEAFFNVKKELATKAKFSVSTNDLTVEVFGTQFNVKTSKNKTNVYLQEGSILLNLNNGNKENMSPGNYIEYSSEKQKVLVNKSNFISEEYVSWKSGNLIFNNTTLAEALAKVSDNYGVTFKYNNPETKSSLITGKVPTTDLTICLNAIKKSANVKIQKENGILVVYKN</sequence>
<dbReference type="OrthoDB" id="645173at2"/>
<dbReference type="InterPro" id="IPR006860">
    <property type="entry name" value="FecR"/>
</dbReference>
<dbReference type="PANTHER" id="PTHR30273:SF2">
    <property type="entry name" value="PROTEIN FECR"/>
    <property type="match status" value="1"/>
</dbReference>
<feature type="transmembrane region" description="Helical" evidence="1">
    <location>
        <begin position="104"/>
        <end position="125"/>
    </location>
</feature>
<dbReference type="GO" id="GO:0016989">
    <property type="term" value="F:sigma factor antagonist activity"/>
    <property type="evidence" value="ECO:0007669"/>
    <property type="project" value="TreeGrafter"/>
</dbReference>
<evidence type="ECO:0000256" key="1">
    <source>
        <dbReference type="SAM" id="Phobius"/>
    </source>
</evidence>
<dbReference type="Pfam" id="PF04773">
    <property type="entry name" value="FecR"/>
    <property type="match status" value="1"/>
</dbReference>
<dbReference type="RefSeq" id="WP_132794313.1">
    <property type="nucleotide sequence ID" value="NZ_SLXM01000003.1"/>
</dbReference>